<feature type="transmembrane region" description="Helical" evidence="6">
    <location>
        <begin position="66"/>
        <end position="84"/>
    </location>
</feature>
<dbReference type="CDD" id="cd16380">
    <property type="entry name" value="YitT_C"/>
    <property type="match status" value="1"/>
</dbReference>
<dbReference type="InterPro" id="IPR015867">
    <property type="entry name" value="N-reg_PII/ATP_PRibTrfase_C"/>
</dbReference>
<dbReference type="InterPro" id="IPR051461">
    <property type="entry name" value="UPF0750_membrane"/>
</dbReference>
<gene>
    <name evidence="8" type="ordered locus">bpr_I1785</name>
</gene>
<organism evidence="8 9">
    <name type="scientific">Butyrivibrio proteoclasticus (strain ATCC 51982 / DSM 14932 / B316)</name>
    <name type="common">Clostridium proteoclasticum</name>
    <dbReference type="NCBI Taxonomy" id="515622"/>
    <lineage>
        <taxon>Bacteria</taxon>
        <taxon>Bacillati</taxon>
        <taxon>Bacillota</taxon>
        <taxon>Clostridia</taxon>
        <taxon>Lachnospirales</taxon>
        <taxon>Lachnospiraceae</taxon>
        <taxon>Butyrivibrio</taxon>
    </lineage>
</organism>
<dbReference type="Gene3D" id="3.30.70.120">
    <property type="match status" value="1"/>
</dbReference>
<comment type="subcellular location">
    <subcellularLocation>
        <location evidence="1">Cell membrane</location>
        <topology evidence="1">Multi-pass membrane protein</topology>
    </subcellularLocation>
</comment>
<dbReference type="AlphaFoldDB" id="E0RVA2"/>
<keyword evidence="9" id="KW-1185">Reference proteome</keyword>
<name>E0RVA2_BUTPB</name>
<dbReference type="InterPro" id="IPR003740">
    <property type="entry name" value="YitT"/>
</dbReference>
<dbReference type="PANTHER" id="PTHR33545">
    <property type="entry name" value="UPF0750 MEMBRANE PROTEIN YITT-RELATED"/>
    <property type="match status" value="1"/>
</dbReference>
<keyword evidence="3 6" id="KW-0812">Transmembrane</keyword>
<dbReference type="InterPro" id="IPR019264">
    <property type="entry name" value="DUF2179"/>
</dbReference>
<dbReference type="EMBL" id="CP001810">
    <property type="protein sequence ID" value="ADL34521.1"/>
    <property type="molecule type" value="Genomic_DNA"/>
</dbReference>
<evidence type="ECO:0000256" key="3">
    <source>
        <dbReference type="ARBA" id="ARBA00022692"/>
    </source>
</evidence>
<evidence type="ECO:0000313" key="9">
    <source>
        <dbReference type="Proteomes" id="UP000001299"/>
    </source>
</evidence>
<reference evidence="8 9" key="1">
    <citation type="journal article" date="2010" name="PLoS ONE">
        <title>The glycobiome of the rumen bacterium Butyrivibrio proteoclasticus B316(T) highlights adaptation to a polysaccharide-rich environment.</title>
        <authorList>
            <person name="Kelly W.J."/>
            <person name="Leahy S.C."/>
            <person name="Altermann E."/>
            <person name="Yeoman C.J."/>
            <person name="Dunne J.C."/>
            <person name="Kong Z."/>
            <person name="Pacheco D.M."/>
            <person name="Li D."/>
            <person name="Noel S.J."/>
            <person name="Moon C.D."/>
            <person name="Cookson A.L."/>
            <person name="Attwood G.T."/>
        </authorList>
    </citation>
    <scope>NUCLEOTIDE SEQUENCE [LARGE SCALE GENOMIC DNA]</scope>
    <source>
        <strain evidence="9">ATCC 51982 / DSM 14932 / B316</strain>
    </source>
</reference>
<keyword evidence="2" id="KW-1003">Cell membrane</keyword>
<dbReference type="GO" id="GO:0005886">
    <property type="term" value="C:plasma membrane"/>
    <property type="evidence" value="ECO:0007669"/>
    <property type="project" value="UniProtKB-SubCell"/>
</dbReference>
<evidence type="ECO:0000256" key="6">
    <source>
        <dbReference type="SAM" id="Phobius"/>
    </source>
</evidence>
<dbReference type="Pfam" id="PF10035">
    <property type="entry name" value="DUF2179"/>
    <property type="match status" value="1"/>
</dbReference>
<evidence type="ECO:0000256" key="5">
    <source>
        <dbReference type="ARBA" id="ARBA00023136"/>
    </source>
</evidence>
<proteinExistence type="predicted"/>
<feature type="domain" description="DUF2179" evidence="7">
    <location>
        <begin position="231"/>
        <end position="285"/>
    </location>
</feature>
<keyword evidence="5 6" id="KW-0472">Membrane</keyword>
<sequence length="293" mass="32491">MSERQKKIVFTLKKDLIRLIVVVIAAFIMAMNILTFINAGGLYPGGAQGLTIIIIRVAAKYFGLNIPYTPINLIINAIPIYIGFRFIGKKFTLFSLIMVFMNGVFVDILPVHSVTHDPLLIAVFGGIVNAVAITMCLDVDATSGGTDFISIFLSQRKGIDAFPIILAGNVILLAIAGLLFGWDKALYSMIFQYVSTQALHVLYRTYQQKTLFIITDVPDEICKLIYAQSSHGATLIDGEGSFGHENKKIVYSIVSASDTRKLIPMIKELDPHAFVNSIRTEEIMGNFYMRPRD</sequence>
<dbReference type="PANTHER" id="PTHR33545:SF5">
    <property type="entry name" value="UPF0750 MEMBRANE PROTEIN YITT"/>
    <property type="match status" value="1"/>
</dbReference>
<accession>E0RVA2</accession>
<evidence type="ECO:0000313" key="8">
    <source>
        <dbReference type="EMBL" id="ADL34521.1"/>
    </source>
</evidence>
<evidence type="ECO:0000256" key="1">
    <source>
        <dbReference type="ARBA" id="ARBA00004651"/>
    </source>
</evidence>
<feature type="transmembrane region" description="Helical" evidence="6">
    <location>
        <begin position="91"/>
        <end position="112"/>
    </location>
</feature>
<feature type="transmembrane region" description="Helical" evidence="6">
    <location>
        <begin position="118"/>
        <end position="137"/>
    </location>
</feature>
<dbReference type="eggNOG" id="COG1284">
    <property type="taxonomic scope" value="Bacteria"/>
</dbReference>
<keyword evidence="4 6" id="KW-1133">Transmembrane helix</keyword>
<dbReference type="KEGG" id="bpb:bpr_I1785"/>
<dbReference type="HOGENOM" id="CLU_063199_1_0_9"/>
<dbReference type="PIRSF" id="PIRSF006483">
    <property type="entry name" value="Membrane_protein_YitT"/>
    <property type="match status" value="1"/>
</dbReference>
<evidence type="ECO:0000256" key="2">
    <source>
        <dbReference type="ARBA" id="ARBA00022475"/>
    </source>
</evidence>
<protein>
    <recommendedName>
        <fullName evidence="7">DUF2179 domain-containing protein</fullName>
    </recommendedName>
</protein>
<dbReference type="Pfam" id="PF02588">
    <property type="entry name" value="YitT_membrane"/>
    <property type="match status" value="1"/>
</dbReference>
<dbReference type="Proteomes" id="UP000001299">
    <property type="component" value="Chromosome 1"/>
</dbReference>
<evidence type="ECO:0000256" key="4">
    <source>
        <dbReference type="ARBA" id="ARBA00022989"/>
    </source>
</evidence>
<evidence type="ECO:0000259" key="7">
    <source>
        <dbReference type="Pfam" id="PF10035"/>
    </source>
</evidence>
<feature type="transmembrane region" description="Helical" evidence="6">
    <location>
        <begin position="158"/>
        <end position="179"/>
    </location>
</feature>
<dbReference type="RefSeq" id="WP_013281175.1">
    <property type="nucleotide sequence ID" value="NC_014387.1"/>
</dbReference>
<feature type="transmembrane region" description="Helical" evidence="6">
    <location>
        <begin position="16"/>
        <end position="37"/>
    </location>
</feature>
<dbReference type="STRING" id="515622.bpr_I1785"/>